<gene>
    <name evidence="1" type="ORF">A11K_0125455</name>
</gene>
<protein>
    <submittedName>
        <fullName evidence="1">Uncharacterized protein</fullName>
    </submittedName>
</protein>
<reference evidence="1" key="1">
    <citation type="submission" date="2012-05" db="EMBL/GenBank/DDBJ databases">
        <authorList>
            <person name="Studholme D.J."/>
            <person name="Wasukira A."/>
            <person name="Grant M."/>
        </authorList>
    </citation>
    <scope>NUCLEOTIDE SEQUENCE [LARGE SCALE GENOMIC DNA]</scope>
    <source>
        <strain evidence="1">NCPPB 890</strain>
    </source>
</reference>
<evidence type="ECO:0000313" key="1">
    <source>
        <dbReference type="EMBL" id="KEZ99907.1"/>
    </source>
</evidence>
<comment type="caution">
    <text evidence="1">The sequence shown here is derived from an EMBL/GenBank/DDBJ whole genome shotgun (WGS) entry which is preliminary data.</text>
</comment>
<proteinExistence type="predicted"/>
<dbReference type="EMBL" id="AKBN01001774">
    <property type="protein sequence ID" value="KEZ99907.1"/>
    <property type="molecule type" value="Genomic_DNA"/>
</dbReference>
<sequence length="59" mass="6086">MGIVLILLMILDSEIEYSGAAEASLRAGPLACCKQRAGAEVTWHAACCACALVAPPRIG</sequence>
<organism evidence="1">
    <name type="scientific">Xanthomonas vasicola pv. vasculorum NCPPB 890</name>
    <dbReference type="NCBI Taxonomy" id="1184265"/>
    <lineage>
        <taxon>Bacteria</taxon>
        <taxon>Pseudomonadati</taxon>
        <taxon>Pseudomonadota</taxon>
        <taxon>Gammaproteobacteria</taxon>
        <taxon>Lysobacterales</taxon>
        <taxon>Lysobacteraceae</taxon>
        <taxon>Xanthomonas</taxon>
    </lineage>
</organism>
<name>A0A836ZT58_XANVA</name>
<dbReference type="AlphaFoldDB" id="A0A836ZT58"/>
<accession>A0A836ZT58</accession>